<dbReference type="InterPro" id="IPR002611">
    <property type="entry name" value="IstB_ATP-bd"/>
</dbReference>
<reference evidence="2 3" key="1">
    <citation type="submission" date="2020-10" db="EMBL/GenBank/DDBJ databases">
        <title>Connecting structure to function with the recovery of over 1000 high-quality activated sludge metagenome-assembled genomes encoding full-length rRNA genes using long-read sequencing.</title>
        <authorList>
            <person name="Singleton C.M."/>
            <person name="Petriglieri F."/>
            <person name="Kristensen J.M."/>
            <person name="Kirkegaard R.H."/>
            <person name="Michaelsen T.Y."/>
            <person name="Andersen M.H."/>
            <person name="Karst S.M."/>
            <person name="Dueholm M.S."/>
            <person name="Nielsen P.H."/>
            <person name="Albertsen M."/>
        </authorList>
    </citation>
    <scope>NUCLEOTIDE SEQUENCE [LARGE SCALE GENOMIC DNA]</scope>
    <source>
        <strain evidence="2">Fred_18-Q3-R57-64_BAT3C.720</strain>
    </source>
</reference>
<dbReference type="InterPro" id="IPR027417">
    <property type="entry name" value="P-loop_NTPase"/>
</dbReference>
<dbReference type="Pfam" id="PF01695">
    <property type="entry name" value="IstB_IS21"/>
    <property type="match status" value="1"/>
</dbReference>
<sequence>MGDPADGQGHASGLFSFGPFRTLFVGMLDLTPRFLNQACRQGHSVLYVRLTRLLPTLAIGRGDGSYLKSLAQLAKTEVLVIDEWALAPLTDESRRDLLEIFDDRHGTRSTIITSQLQVKHWHASIGDPTLADAILDRLVHQAHVLDLDGESLRKNGKPE</sequence>
<feature type="domain" description="IstB-like ATP-binding" evidence="1">
    <location>
        <begin position="34"/>
        <end position="157"/>
    </location>
</feature>
<dbReference type="AlphaFoldDB" id="A0A935TL75"/>
<keyword evidence="2" id="KW-0067">ATP-binding</keyword>
<name>A0A935TL75_9PROT</name>
<dbReference type="Proteomes" id="UP000706151">
    <property type="component" value="Unassembled WGS sequence"/>
</dbReference>
<protein>
    <submittedName>
        <fullName evidence="2">ATP-binding protein</fullName>
    </submittedName>
</protein>
<dbReference type="Gene3D" id="3.40.50.300">
    <property type="entry name" value="P-loop containing nucleotide triphosphate hydrolases"/>
    <property type="match status" value="1"/>
</dbReference>
<proteinExistence type="predicted"/>
<evidence type="ECO:0000259" key="1">
    <source>
        <dbReference type="Pfam" id="PF01695"/>
    </source>
</evidence>
<comment type="caution">
    <text evidence="2">The sequence shown here is derived from an EMBL/GenBank/DDBJ whole genome shotgun (WGS) entry which is preliminary data.</text>
</comment>
<accession>A0A935TL75</accession>
<evidence type="ECO:0000313" key="3">
    <source>
        <dbReference type="Proteomes" id="UP000706151"/>
    </source>
</evidence>
<keyword evidence="2" id="KW-0547">Nucleotide-binding</keyword>
<dbReference type="SUPFAM" id="SSF52540">
    <property type="entry name" value="P-loop containing nucleoside triphosphate hydrolases"/>
    <property type="match status" value="1"/>
</dbReference>
<dbReference type="GO" id="GO:0005524">
    <property type="term" value="F:ATP binding"/>
    <property type="evidence" value="ECO:0007669"/>
    <property type="project" value="UniProtKB-KW"/>
</dbReference>
<gene>
    <name evidence="2" type="ORF">IPK02_22395</name>
</gene>
<dbReference type="EMBL" id="JADJOT010000012">
    <property type="protein sequence ID" value="MBK7956465.1"/>
    <property type="molecule type" value="Genomic_DNA"/>
</dbReference>
<organism evidence="2 3">
    <name type="scientific">Candidatus Accumulibacter affinis</name>
    <dbReference type="NCBI Taxonomy" id="2954384"/>
    <lineage>
        <taxon>Bacteria</taxon>
        <taxon>Pseudomonadati</taxon>
        <taxon>Pseudomonadota</taxon>
        <taxon>Betaproteobacteria</taxon>
        <taxon>Candidatus Accumulibacter</taxon>
    </lineage>
</organism>
<evidence type="ECO:0000313" key="2">
    <source>
        <dbReference type="EMBL" id="MBK7956465.1"/>
    </source>
</evidence>